<dbReference type="InterPro" id="IPR034154">
    <property type="entry name" value="TOPRIM_DnaG/twinkle"/>
</dbReference>
<name>A0A7W5ANC9_9ACTN</name>
<dbReference type="SMART" id="SM00382">
    <property type="entry name" value="AAA"/>
    <property type="match status" value="1"/>
</dbReference>
<accession>A0A7W5ANC9</accession>
<evidence type="ECO:0000259" key="1">
    <source>
        <dbReference type="SMART" id="SM00382"/>
    </source>
</evidence>
<dbReference type="CDD" id="cd01029">
    <property type="entry name" value="TOPRIM_primases"/>
    <property type="match status" value="1"/>
</dbReference>
<protein>
    <submittedName>
        <fullName evidence="2">KaiC/GvpD/RAD55 family RecA-like ATPase/5S rRNA maturation endonuclease (Ribonuclease M5)</fullName>
    </submittedName>
</protein>
<dbReference type="SUPFAM" id="SSF52540">
    <property type="entry name" value="P-loop containing nucleoside triphosphate hydrolases"/>
    <property type="match status" value="1"/>
</dbReference>
<keyword evidence="2" id="KW-0378">Hydrolase</keyword>
<dbReference type="EMBL" id="JACHXF010000018">
    <property type="protein sequence ID" value="MBB3099330.1"/>
    <property type="molecule type" value="Genomic_DNA"/>
</dbReference>
<evidence type="ECO:0000313" key="2">
    <source>
        <dbReference type="EMBL" id="MBB3099330.1"/>
    </source>
</evidence>
<gene>
    <name evidence="2" type="ORF">FHR83_007036</name>
</gene>
<organism evidence="2 3">
    <name type="scientific">Actinoplanes campanulatus</name>
    <dbReference type="NCBI Taxonomy" id="113559"/>
    <lineage>
        <taxon>Bacteria</taxon>
        <taxon>Bacillati</taxon>
        <taxon>Actinomycetota</taxon>
        <taxon>Actinomycetes</taxon>
        <taxon>Micromonosporales</taxon>
        <taxon>Micromonosporaceae</taxon>
        <taxon>Actinoplanes</taxon>
    </lineage>
</organism>
<dbReference type="Pfam" id="PF13481">
    <property type="entry name" value="AAA_25"/>
    <property type="match status" value="1"/>
</dbReference>
<keyword evidence="2" id="KW-0540">Nuclease</keyword>
<reference evidence="2 3" key="1">
    <citation type="submission" date="2020-08" db="EMBL/GenBank/DDBJ databases">
        <title>Genomic Encyclopedia of Type Strains, Phase III (KMG-III): the genomes of soil and plant-associated and newly described type strains.</title>
        <authorList>
            <person name="Whitman W."/>
        </authorList>
    </citation>
    <scope>NUCLEOTIDE SEQUENCE [LARGE SCALE GENOMIC DNA]</scope>
    <source>
        <strain evidence="2 3">CECT 3287</strain>
    </source>
</reference>
<dbReference type="Proteomes" id="UP000590749">
    <property type="component" value="Unassembled WGS sequence"/>
</dbReference>
<dbReference type="RefSeq" id="WP_183225391.1">
    <property type="nucleotide sequence ID" value="NZ_BMPW01000021.1"/>
</dbReference>
<dbReference type="SUPFAM" id="SSF56731">
    <property type="entry name" value="DNA primase core"/>
    <property type="match status" value="1"/>
</dbReference>
<dbReference type="InterPro" id="IPR027417">
    <property type="entry name" value="P-loop_NTPase"/>
</dbReference>
<evidence type="ECO:0000313" key="3">
    <source>
        <dbReference type="Proteomes" id="UP000590749"/>
    </source>
</evidence>
<comment type="caution">
    <text evidence="2">The sequence shown here is derived from an EMBL/GenBank/DDBJ whole genome shotgun (WGS) entry which is preliminary data.</text>
</comment>
<keyword evidence="2" id="KW-0255">Endonuclease</keyword>
<dbReference type="AlphaFoldDB" id="A0A7W5ANC9"/>
<feature type="domain" description="AAA+ ATPase" evidence="1">
    <location>
        <begin position="268"/>
        <end position="517"/>
    </location>
</feature>
<dbReference type="Gene3D" id="3.40.1360.10">
    <property type="match status" value="1"/>
</dbReference>
<dbReference type="InterPro" id="IPR003593">
    <property type="entry name" value="AAA+_ATPase"/>
</dbReference>
<keyword evidence="3" id="KW-1185">Reference proteome</keyword>
<dbReference type="Gene3D" id="3.40.50.300">
    <property type="entry name" value="P-loop containing nucleotide triphosphate hydrolases"/>
    <property type="match status" value="1"/>
</dbReference>
<proteinExistence type="predicted"/>
<sequence length="559" mass="60802">MNETAYDRVVRKLREHGRKVIEKSGGRADATCPAHDDHSPSLSVTAINGRTLVWCHNPECDTRDVLAELELTMADLYDERSATYRYDDGRTVRRYYDERGKKRFTQTGATATSTLYHREALAAVQPGRTVFLVEGEADVDAIESAGGVATTGPQGADSFHKVDIEPLRGHWVTVIVDRDGAGDKWAAQVAEKIDGIAAKYRFMRAAAGKDASDHIAAGYGLTDFEPYAPPLPEKPRPFAFLKGGSFVLDVPDVAPAVWGDGKEVIWAQGEALMLCGPSGVGKTTIAVQLLRARVGLQTKVLGYSVAETSTRVLYLVMDRPAQFRRAAARAFTEEERKLLDDRMVVWKGPPPQDVAARPALLIEMCEAAGADTLFIDSIKDAAVGIAKDEVGAGYNRARQNALSEGVEVIELHHMRKGSSDNKTPNTLDDIYGSTWLTAGAGSVALLWGEAGDPIVKWRHLKQPEVEVGPFDVVHDHERGVSEVEQRIDLIAAVSRSGIRGLTALEYAVLLFEVAKPTAAQKKRAQRALDRKVTEGVLSCIEGSPGGDPSRYYLRQAAAA</sequence>
<dbReference type="GO" id="GO:0004519">
    <property type="term" value="F:endonuclease activity"/>
    <property type="evidence" value="ECO:0007669"/>
    <property type="project" value="UniProtKB-KW"/>
</dbReference>